<dbReference type="Proteomes" id="UP000790709">
    <property type="component" value="Unassembled WGS sequence"/>
</dbReference>
<proteinExistence type="predicted"/>
<name>A0ACB8B1D3_9AGAM</name>
<dbReference type="EMBL" id="MU266702">
    <property type="protein sequence ID" value="KAH7919036.1"/>
    <property type="molecule type" value="Genomic_DNA"/>
</dbReference>
<keyword evidence="2" id="KW-1185">Reference proteome</keyword>
<sequence>MALSSNPIESSGMRRASRGPTKVLKEHTTWVTCVAYFPDGRRIATASDDKTVIIWDVESGRRDGKPLRHDSSVGGIALSPNGRRIARGTAEGGLVIWDVLTREMVHEIKGDGVWRLAYSPDGRWIATTPSGNRGEIWLWDADTGRPDRVSLKCDNRVWCMAFSPNGSRIAAGLDDGSFQVVDIATGESVLGPIKGHTGWVLSIVYSPDERLLITASWDKSIRVWDSKTGVQVGKPILGHKSEVNCISITTDGQRIASVGWDGTIRVWNLETRLQVGDSFDARGPVFSVAFSPNGRYLISGENDGTVYLWDTESSSIQGPSSPPTTSNRNPSEPITHRVRQQRRARVNLHNHASSTNSSLLDLPAVAQQQPATQLPQVGKPSVDDDWWDTESIRPRVLPTEPQQDLPPEQDTLTVQPAVTSRKWSRDIRERWRHIRHRKLRVPAVIPDGTSHLLPPLYRRANAPASQELSTNRARQEKAADTHENEQGPHSTARPSRNQIEANVALGQADERLAIAAPRGRKGRRFRARAQRGGVQANSHSDTDSESEDSDAESEYVDTGCLDAICFGEYFKRRRYLQGR</sequence>
<evidence type="ECO:0000313" key="2">
    <source>
        <dbReference type="Proteomes" id="UP000790709"/>
    </source>
</evidence>
<accession>A0ACB8B1D3</accession>
<gene>
    <name evidence="1" type="ORF">BV22DRAFT_1041282</name>
</gene>
<reference evidence="1" key="1">
    <citation type="journal article" date="2021" name="New Phytol.">
        <title>Evolutionary innovations through gain and loss of genes in the ectomycorrhizal Boletales.</title>
        <authorList>
            <person name="Wu G."/>
            <person name="Miyauchi S."/>
            <person name="Morin E."/>
            <person name="Kuo A."/>
            <person name="Drula E."/>
            <person name="Varga T."/>
            <person name="Kohler A."/>
            <person name="Feng B."/>
            <person name="Cao Y."/>
            <person name="Lipzen A."/>
            <person name="Daum C."/>
            <person name="Hundley H."/>
            <person name="Pangilinan J."/>
            <person name="Johnson J."/>
            <person name="Barry K."/>
            <person name="LaButti K."/>
            <person name="Ng V."/>
            <person name="Ahrendt S."/>
            <person name="Min B."/>
            <person name="Choi I.G."/>
            <person name="Park H."/>
            <person name="Plett J.M."/>
            <person name="Magnuson J."/>
            <person name="Spatafora J.W."/>
            <person name="Nagy L.G."/>
            <person name="Henrissat B."/>
            <person name="Grigoriev I.V."/>
            <person name="Yang Z.L."/>
            <person name="Xu J."/>
            <person name="Martin F.M."/>
        </authorList>
    </citation>
    <scope>NUCLEOTIDE SEQUENCE</scope>
    <source>
        <strain evidence="1">KUC20120723A-06</strain>
    </source>
</reference>
<organism evidence="1 2">
    <name type="scientific">Leucogyrophana mollusca</name>
    <dbReference type="NCBI Taxonomy" id="85980"/>
    <lineage>
        <taxon>Eukaryota</taxon>
        <taxon>Fungi</taxon>
        <taxon>Dikarya</taxon>
        <taxon>Basidiomycota</taxon>
        <taxon>Agaricomycotina</taxon>
        <taxon>Agaricomycetes</taxon>
        <taxon>Agaricomycetidae</taxon>
        <taxon>Boletales</taxon>
        <taxon>Boletales incertae sedis</taxon>
        <taxon>Leucogyrophana</taxon>
    </lineage>
</organism>
<comment type="caution">
    <text evidence="1">The sequence shown here is derived from an EMBL/GenBank/DDBJ whole genome shotgun (WGS) entry which is preliminary data.</text>
</comment>
<protein>
    <submittedName>
        <fullName evidence="1">WD40 repeat-like protein</fullName>
    </submittedName>
</protein>
<evidence type="ECO:0000313" key="1">
    <source>
        <dbReference type="EMBL" id="KAH7919036.1"/>
    </source>
</evidence>